<accession>A0ABS9VLC4</accession>
<evidence type="ECO:0000313" key="4">
    <source>
        <dbReference type="EMBL" id="MCH8615761.1"/>
    </source>
</evidence>
<dbReference type="EMBL" id="JAKZHW010000001">
    <property type="protein sequence ID" value="MCH8615761.1"/>
    <property type="molecule type" value="Genomic_DNA"/>
</dbReference>
<feature type="coiled-coil region" evidence="1">
    <location>
        <begin position="195"/>
        <end position="254"/>
    </location>
</feature>
<dbReference type="Proteomes" id="UP001203058">
    <property type="component" value="Unassembled WGS sequence"/>
</dbReference>
<keyword evidence="1" id="KW-0175">Coiled coil</keyword>
<gene>
    <name evidence="4" type="ORF">LZ016_06560</name>
</gene>
<feature type="signal peptide" evidence="3">
    <location>
        <begin position="1"/>
        <end position="20"/>
    </location>
</feature>
<reference evidence="4 5" key="1">
    <citation type="submission" date="2022-03" db="EMBL/GenBank/DDBJ databases">
        <authorList>
            <person name="Jo J.-H."/>
            <person name="Im W.-T."/>
        </authorList>
    </citation>
    <scope>NUCLEOTIDE SEQUENCE [LARGE SCALE GENOMIC DNA]</scope>
    <source>
        <strain evidence="4 5">SM33</strain>
    </source>
</reference>
<evidence type="ECO:0000313" key="5">
    <source>
        <dbReference type="Proteomes" id="UP001203058"/>
    </source>
</evidence>
<feature type="region of interest" description="Disordered" evidence="2">
    <location>
        <begin position="143"/>
        <end position="183"/>
    </location>
</feature>
<keyword evidence="3" id="KW-0732">Signal</keyword>
<evidence type="ECO:0000256" key="3">
    <source>
        <dbReference type="SAM" id="SignalP"/>
    </source>
</evidence>
<sequence length="327" mass="36306">MRLYLAGAIFALPFATTANAANNIYMACHYQDDMGINPVTQLFTLEGDAIGDSYSTWKYDGIKEWEASVPGEVHYTSSYTTKNFVGQFKKFAEEQGDSHSNCWVSTSKDLARAWFTKMSADRRYDFIRIQDWRPKNAGVLAVEDWSGNPSGGVVEAENEADSPTPRQSDEASADSTPKPHKMTNAEADAKYAAEMAEYKKQLGKQQEQVDDFKRAQGEVARKKQEQKLAAERAAADYQRQLEAHAQTVRNQQLEYQKELARPAGVPNAVYRGFWARDCDAARKSATLGAGTSSTTRFKEVTTETSASGCVVQGWWWNVAGGGTATRQ</sequence>
<protein>
    <submittedName>
        <fullName evidence="4">Uncharacterized protein</fullName>
    </submittedName>
</protein>
<feature type="chain" id="PRO_5045326011" evidence="3">
    <location>
        <begin position="21"/>
        <end position="327"/>
    </location>
</feature>
<evidence type="ECO:0000256" key="2">
    <source>
        <dbReference type="SAM" id="MobiDB-lite"/>
    </source>
</evidence>
<keyword evidence="5" id="KW-1185">Reference proteome</keyword>
<organism evidence="4 5">
    <name type="scientific">Sphingomonas telluris</name>
    <dbReference type="NCBI Taxonomy" id="2907998"/>
    <lineage>
        <taxon>Bacteria</taxon>
        <taxon>Pseudomonadati</taxon>
        <taxon>Pseudomonadota</taxon>
        <taxon>Alphaproteobacteria</taxon>
        <taxon>Sphingomonadales</taxon>
        <taxon>Sphingomonadaceae</taxon>
        <taxon>Sphingomonas</taxon>
    </lineage>
</organism>
<evidence type="ECO:0000256" key="1">
    <source>
        <dbReference type="SAM" id="Coils"/>
    </source>
</evidence>
<comment type="caution">
    <text evidence="4">The sequence shown here is derived from an EMBL/GenBank/DDBJ whole genome shotgun (WGS) entry which is preliminary data.</text>
</comment>
<proteinExistence type="predicted"/>
<dbReference type="RefSeq" id="WP_241446603.1">
    <property type="nucleotide sequence ID" value="NZ_JAKZHW010000001.1"/>
</dbReference>
<name>A0ABS9VLC4_9SPHN</name>